<dbReference type="InterPro" id="IPR055780">
    <property type="entry name" value="DUF7356"/>
</dbReference>
<reference evidence="5" key="1">
    <citation type="journal article" date="2024" name="IScience">
        <title>Strigolactones Initiate the Formation of Haustorium-like Structures in Castilleja.</title>
        <authorList>
            <person name="Buerger M."/>
            <person name="Peterson D."/>
            <person name="Chory J."/>
        </authorList>
    </citation>
    <scope>NUCLEOTIDE SEQUENCE [LARGE SCALE GENOMIC DNA]</scope>
</reference>
<keyword evidence="2" id="KW-0812">Transmembrane</keyword>
<evidence type="ECO:0000259" key="3">
    <source>
        <dbReference type="Pfam" id="PF24053"/>
    </source>
</evidence>
<keyword evidence="2" id="KW-0472">Membrane</keyword>
<keyword evidence="2" id="KW-1133">Transmembrane helix</keyword>
<accession>A0ABD3EK85</accession>
<evidence type="ECO:0000256" key="2">
    <source>
        <dbReference type="SAM" id="Phobius"/>
    </source>
</evidence>
<feature type="region of interest" description="Disordered" evidence="1">
    <location>
        <begin position="49"/>
        <end position="117"/>
    </location>
</feature>
<dbReference type="EMBL" id="JAVIJP010000002">
    <property type="protein sequence ID" value="KAL3654833.1"/>
    <property type="molecule type" value="Genomic_DNA"/>
</dbReference>
<feature type="compositionally biased region" description="Acidic residues" evidence="1">
    <location>
        <begin position="295"/>
        <end position="305"/>
    </location>
</feature>
<feature type="compositionally biased region" description="Polar residues" evidence="1">
    <location>
        <begin position="92"/>
        <end position="106"/>
    </location>
</feature>
<name>A0ABD3EK85_9LAMI</name>
<feature type="region of interest" description="Disordered" evidence="1">
    <location>
        <begin position="289"/>
        <end position="316"/>
    </location>
</feature>
<feature type="compositionally biased region" description="Polar residues" evidence="1">
    <location>
        <begin position="49"/>
        <end position="84"/>
    </location>
</feature>
<keyword evidence="5" id="KW-1185">Reference proteome</keyword>
<comment type="caution">
    <text evidence="4">The sequence shown here is derived from an EMBL/GenBank/DDBJ whole genome shotgun (WGS) entry which is preliminary data.</text>
</comment>
<protein>
    <recommendedName>
        <fullName evidence="3">DUF7356 domain-containing protein</fullName>
    </recommendedName>
</protein>
<dbReference type="PANTHER" id="PTHR34200">
    <property type="entry name" value="DENTIN SIALOPHOSPHOPROTEIN-LIKE ISOFORM X1"/>
    <property type="match status" value="1"/>
</dbReference>
<feature type="transmembrane region" description="Helical" evidence="2">
    <location>
        <begin position="239"/>
        <end position="258"/>
    </location>
</feature>
<gene>
    <name evidence="4" type="ORF">CASFOL_000619</name>
</gene>
<evidence type="ECO:0000313" key="4">
    <source>
        <dbReference type="EMBL" id="KAL3654833.1"/>
    </source>
</evidence>
<sequence length="340" mass="37310">MLKFFGMDRSSFIAFIFIFVFVSHTCNASLAFHVQKLFANAPIIAPTTSQVSPATGSPVNKSISTATNVGKDNNQTNSNRTSAIDSKESNKNDSGNKNLSAHSSPPENEKAANATTPYLGNNDSCKELLTRCRDQEMIACIEASKGSKKLILVVQNVGETTLKVNVKLPNYLTNDLPAFEVSKHKTRRVDISLIVAKSTELIVDSGNANCTLELARRSVSVDNLVHQLSFYSKQVTPIYAAYASIIITLLFLGTWACCKLRKRNQENGISYQELEMGLPESVNGVNADATKGWDNDWDDDHWDEDNVVKSPAGGQQVSVSVDGFTSRSLKTDGWEDDWDD</sequence>
<organism evidence="4 5">
    <name type="scientific">Castilleja foliolosa</name>
    <dbReference type="NCBI Taxonomy" id="1961234"/>
    <lineage>
        <taxon>Eukaryota</taxon>
        <taxon>Viridiplantae</taxon>
        <taxon>Streptophyta</taxon>
        <taxon>Embryophyta</taxon>
        <taxon>Tracheophyta</taxon>
        <taxon>Spermatophyta</taxon>
        <taxon>Magnoliopsida</taxon>
        <taxon>eudicotyledons</taxon>
        <taxon>Gunneridae</taxon>
        <taxon>Pentapetalae</taxon>
        <taxon>asterids</taxon>
        <taxon>lamiids</taxon>
        <taxon>Lamiales</taxon>
        <taxon>Orobanchaceae</taxon>
        <taxon>Pedicularideae</taxon>
        <taxon>Castillejinae</taxon>
        <taxon>Castilleja</taxon>
    </lineage>
</organism>
<dbReference type="PANTHER" id="PTHR34200:SF2">
    <property type="entry name" value="TRANSMEMBRANE PROTEIN"/>
    <property type="match status" value="1"/>
</dbReference>
<proteinExistence type="predicted"/>
<feature type="domain" description="DUF7356" evidence="3">
    <location>
        <begin position="121"/>
        <end position="216"/>
    </location>
</feature>
<evidence type="ECO:0000313" key="5">
    <source>
        <dbReference type="Proteomes" id="UP001632038"/>
    </source>
</evidence>
<dbReference type="Pfam" id="PF24053">
    <property type="entry name" value="DUF7356"/>
    <property type="match status" value="1"/>
</dbReference>
<dbReference type="Proteomes" id="UP001632038">
    <property type="component" value="Unassembled WGS sequence"/>
</dbReference>
<dbReference type="AlphaFoldDB" id="A0ABD3EK85"/>
<evidence type="ECO:0000256" key="1">
    <source>
        <dbReference type="SAM" id="MobiDB-lite"/>
    </source>
</evidence>